<reference evidence="2 3" key="1">
    <citation type="submission" date="2019-12" db="EMBL/GenBank/DDBJ databases">
        <title>Engineering Photorhabdus to improve their lethality against agricultural pests.</title>
        <authorList>
            <person name="Machado R.A.R."/>
        </authorList>
    </citation>
    <scope>NUCLEOTIDE SEQUENCE [LARGE SCALE GENOMIC DNA]</scope>
    <source>
        <strain evidence="2 3">M-HU2</strain>
    </source>
</reference>
<sequence>MEKLYTIRIGTSFFDVAVSFNIVGGWLNVKYTVGDVLIIREYDYDNNRFTGRNLLSKIILIHDDPEKTSHALLRFERINPVDFFQYGNNSHE</sequence>
<dbReference type="Pfam" id="PF12961">
    <property type="entry name" value="DUF3850"/>
    <property type="match status" value="1"/>
</dbReference>
<dbReference type="RefSeq" id="WP_146748062.1">
    <property type="nucleotide sequence ID" value="NZ_CAWPKC010000007.1"/>
</dbReference>
<evidence type="ECO:0000313" key="3">
    <source>
        <dbReference type="Proteomes" id="UP000470051"/>
    </source>
</evidence>
<gene>
    <name evidence="2" type="ORF">GPY42_06800</name>
</gene>
<organism evidence="2 3">
    <name type="scientific">Photorhabdus kayaii</name>
    <dbReference type="NCBI Taxonomy" id="230088"/>
    <lineage>
        <taxon>Bacteria</taxon>
        <taxon>Pseudomonadati</taxon>
        <taxon>Pseudomonadota</taxon>
        <taxon>Gammaproteobacteria</taxon>
        <taxon>Enterobacterales</taxon>
        <taxon>Morganellaceae</taxon>
        <taxon>Photorhabdus</taxon>
    </lineage>
</organism>
<name>A0ABX0B314_9GAMM</name>
<protein>
    <recommendedName>
        <fullName evidence="1">DUF3850 domain-containing protein</fullName>
    </recommendedName>
</protein>
<dbReference type="Proteomes" id="UP000470051">
    <property type="component" value="Unassembled WGS sequence"/>
</dbReference>
<keyword evidence="3" id="KW-1185">Reference proteome</keyword>
<accession>A0ABX0B314</accession>
<feature type="domain" description="DUF3850" evidence="1">
    <location>
        <begin position="30"/>
        <end position="64"/>
    </location>
</feature>
<comment type="caution">
    <text evidence="2">The sequence shown here is derived from an EMBL/GenBank/DDBJ whole genome shotgun (WGS) entry which is preliminary data.</text>
</comment>
<dbReference type="EMBL" id="WSFE01000007">
    <property type="protein sequence ID" value="NDL24912.1"/>
    <property type="molecule type" value="Genomic_DNA"/>
</dbReference>
<evidence type="ECO:0000313" key="2">
    <source>
        <dbReference type="EMBL" id="NDL24912.1"/>
    </source>
</evidence>
<proteinExistence type="predicted"/>
<dbReference type="InterPro" id="IPR039440">
    <property type="entry name" value="DUF3850"/>
</dbReference>
<evidence type="ECO:0000259" key="1">
    <source>
        <dbReference type="Pfam" id="PF12961"/>
    </source>
</evidence>